<evidence type="ECO:0000313" key="1">
    <source>
        <dbReference type="EMBL" id="KAI5681413.1"/>
    </source>
</evidence>
<gene>
    <name evidence="1" type="ORF">M9H77_02641</name>
</gene>
<comment type="caution">
    <text evidence="1">The sequence shown here is derived from an EMBL/GenBank/DDBJ whole genome shotgun (WGS) entry which is preliminary data.</text>
</comment>
<dbReference type="EMBL" id="CM044701">
    <property type="protein sequence ID" value="KAI5681413.1"/>
    <property type="molecule type" value="Genomic_DNA"/>
</dbReference>
<sequence length="155" mass="18176">MYKLQPSSRAATHVPAIMQERFTSPYHCWFEVPLDVRHVVGRVLEKMCMGPNIIHDQDELCMGSQGWKLDERFAWAQQHLTERFSKSRHLEELNKHQTGDKKDQYVDFHSEEFWKKFHEARQKAKDKTVTTGAPMPKDPELMSTICGGLRSIQLY</sequence>
<evidence type="ECO:0000313" key="2">
    <source>
        <dbReference type="Proteomes" id="UP001060085"/>
    </source>
</evidence>
<name>A0ACC0C8W2_CATRO</name>
<proteinExistence type="predicted"/>
<organism evidence="1 2">
    <name type="scientific">Catharanthus roseus</name>
    <name type="common">Madagascar periwinkle</name>
    <name type="synonym">Vinca rosea</name>
    <dbReference type="NCBI Taxonomy" id="4058"/>
    <lineage>
        <taxon>Eukaryota</taxon>
        <taxon>Viridiplantae</taxon>
        <taxon>Streptophyta</taxon>
        <taxon>Embryophyta</taxon>
        <taxon>Tracheophyta</taxon>
        <taxon>Spermatophyta</taxon>
        <taxon>Magnoliopsida</taxon>
        <taxon>eudicotyledons</taxon>
        <taxon>Gunneridae</taxon>
        <taxon>Pentapetalae</taxon>
        <taxon>asterids</taxon>
        <taxon>lamiids</taxon>
        <taxon>Gentianales</taxon>
        <taxon>Apocynaceae</taxon>
        <taxon>Rauvolfioideae</taxon>
        <taxon>Vinceae</taxon>
        <taxon>Catharanthinae</taxon>
        <taxon>Catharanthus</taxon>
    </lineage>
</organism>
<dbReference type="Proteomes" id="UP001060085">
    <property type="component" value="Linkage Group LG01"/>
</dbReference>
<protein>
    <submittedName>
        <fullName evidence="1">Uncharacterized protein</fullName>
    </submittedName>
</protein>
<accession>A0ACC0C8W2</accession>
<keyword evidence="2" id="KW-1185">Reference proteome</keyword>
<reference evidence="2" key="1">
    <citation type="journal article" date="2023" name="Nat. Plants">
        <title>Single-cell RNA sequencing provides a high-resolution roadmap for understanding the multicellular compartmentation of specialized metabolism.</title>
        <authorList>
            <person name="Sun S."/>
            <person name="Shen X."/>
            <person name="Li Y."/>
            <person name="Li Y."/>
            <person name="Wang S."/>
            <person name="Li R."/>
            <person name="Zhang H."/>
            <person name="Shen G."/>
            <person name="Guo B."/>
            <person name="Wei J."/>
            <person name="Xu J."/>
            <person name="St-Pierre B."/>
            <person name="Chen S."/>
            <person name="Sun C."/>
        </authorList>
    </citation>
    <scope>NUCLEOTIDE SEQUENCE [LARGE SCALE GENOMIC DNA]</scope>
</reference>